<feature type="domain" description="EF-hand" evidence="2">
    <location>
        <begin position="130"/>
        <end position="165"/>
    </location>
</feature>
<dbReference type="FunFam" id="1.10.238.10:FF:000003">
    <property type="entry name" value="Calmodulin A"/>
    <property type="match status" value="1"/>
</dbReference>
<evidence type="ECO:0000256" key="1">
    <source>
        <dbReference type="ARBA" id="ARBA00022737"/>
    </source>
</evidence>
<organism evidence="3 4">
    <name type="scientific">Ramazzottius varieornatus</name>
    <name type="common">Water bear</name>
    <name type="synonym">Tardigrade</name>
    <dbReference type="NCBI Taxonomy" id="947166"/>
    <lineage>
        <taxon>Eukaryota</taxon>
        <taxon>Metazoa</taxon>
        <taxon>Ecdysozoa</taxon>
        <taxon>Tardigrada</taxon>
        <taxon>Eutardigrada</taxon>
        <taxon>Parachela</taxon>
        <taxon>Hypsibioidea</taxon>
        <taxon>Ramazzottiidae</taxon>
        <taxon>Ramazzottius</taxon>
    </lineage>
</organism>
<dbReference type="Gene3D" id="1.10.238.10">
    <property type="entry name" value="EF-hand"/>
    <property type="match status" value="2"/>
</dbReference>
<dbReference type="GO" id="GO:0016460">
    <property type="term" value="C:myosin II complex"/>
    <property type="evidence" value="ECO:0007669"/>
    <property type="project" value="TreeGrafter"/>
</dbReference>
<name>A0A1D1UXE7_RAMVA</name>
<dbReference type="OrthoDB" id="435273at2759"/>
<comment type="caution">
    <text evidence="3">The sequence shown here is derived from an EMBL/GenBank/DDBJ whole genome shotgun (WGS) entry which is preliminary data.</text>
</comment>
<dbReference type="SUPFAM" id="SSF47473">
    <property type="entry name" value="EF-hand"/>
    <property type="match status" value="1"/>
</dbReference>
<dbReference type="STRING" id="947166.A0A1D1UXE7"/>
<evidence type="ECO:0000313" key="4">
    <source>
        <dbReference type="Proteomes" id="UP000186922"/>
    </source>
</evidence>
<dbReference type="EMBL" id="BDGG01000002">
    <property type="protein sequence ID" value="GAU94299.1"/>
    <property type="molecule type" value="Genomic_DNA"/>
</dbReference>
<reference evidence="3 4" key="1">
    <citation type="journal article" date="2016" name="Nat. Commun.">
        <title>Extremotolerant tardigrade genome and improved radiotolerance of human cultured cells by tardigrade-unique protein.</title>
        <authorList>
            <person name="Hashimoto T."/>
            <person name="Horikawa D.D."/>
            <person name="Saito Y."/>
            <person name="Kuwahara H."/>
            <person name="Kozuka-Hata H."/>
            <person name="Shin-I T."/>
            <person name="Minakuchi Y."/>
            <person name="Ohishi K."/>
            <person name="Motoyama A."/>
            <person name="Aizu T."/>
            <person name="Enomoto A."/>
            <person name="Kondo K."/>
            <person name="Tanaka S."/>
            <person name="Hara Y."/>
            <person name="Koshikawa S."/>
            <person name="Sagara H."/>
            <person name="Miura T."/>
            <person name="Yokobori S."/>
            <person name="Miyagawa K."/>
            <person name="Suzuki Y."/>
            <person name="Kubo T."/>
            <person name="Oyama M."/>
            <person name="Kohara Y."/>
            <person name="Fujiyama A."/>
            <person name="Arakawa K."/>
            <person name="Katayama T."/>
            <person name="Toyoda A."/>
            <person name="Kunieda T."/>
        </authorList>
    </citation>
    <scope>NUCLEOTIDE SEQUENCE [LARGE SCALE GENOMIC DNA]</scope>
    <source>
        <strain evidence="3 4">YOKOZUNA-1</strain>
    </source>
</reference>
<dbReference type="GO" id="GO:0005509">
    <property type="term" value="F:calcium ion binding"/>
    <property type="evidence" value="ECO:0007669"/>
    <property type="project" value="InterPro"/>
</dbReference>
<proteinExistence type="predicted"/>
<dbReference type="PANTHER" id="PTHR23048">
    <property type="entry name" value="MYOSIN LIGHT CHAIN 1, 3"/>
    <property type="match status" value="1"/>
</dbReference>
<dbReference type="AlphaFoldDB" id="A0A1D1UXE7"/>
<evidence type="ECO:0000259" key="2">
    <source>
        <dbReference type="PROSITE" id="PS50222"/>
    </source>
</evidence>
<gene>
    <name evidence="3" type="primary">RvY_06098</name>
    <name evidence="3" type="synonym">RvY_06098.1</name>
    <name evidence="3" type="ORF">RvY_06098-1</name>
</gene>
<accession>A0A1D1UXE7</accession>
<dbReference type="InterPro" id="IPR050230">
    <property type="entry name" value="CALM/Myosin/TropC-like"/>
</dbReference>
<keyword evidence="1" id="KW-0677">Repeat</keyword>
<evidence type="ECO:0000313" key="3">
    <source>
        <dbReference type="EMBL" id="GAU94299.1"/>
    </source>
</evidence>
<keyword evidence="4" id="KW-1185">Reference proteome</keyword>
<dbReference type="InterPro" id="IPR011992">
    <property type="entry name" value="EF-hand-dom_pair"/>
</dbReference>
<dbReference type="Proteomes" id="UP000186922">
    <property type="component" value="Unassembled WGS sequence"/>
</dbReference>
<dbReference type="PROSITE" id="PS50222">
    <property type="entry name" value="EF_HAND_2"/>
    <property type="match status" value="1"/>
</dbReference>
<sequence length="202" mass="22835">MLVVVSNLTTLTGPILLWQSLTSYDLAEAPSENQRKWPNSSIKMKSTVSALWCSCPCSMFRFSLVFLEFKECFNLYATKGLITSLAELSKIMRSLGLAPTNKELTSYFQNKDISFPAFLDIMHKHKESENAALEILKGFKAMDQRGKGEISAKDLMHILTNTGEKMSRKEVEAIFREGKIAPNGIIQYEDFVKSFTEPVPDY</sequence>
<dbReference type="Pfam" id="PF13499">
    <property type="entry name" value="EF-hand_7"/>
    <property type="match status" value="1"/>
</dbReference>
<protein>
    <recommendedName>
        <fullName evidence="2">EF-hand domain-containing protein</fullName>
    </recommendedName>
</protein>
<dbReference type="InterPro" id="IPR002048">
    <property type="entry name" value="EF_hand_dom"/>
</dbReference>
<dbReference type="PANTHER" id="PTHR23048:SF45">
    <property type="entry name" value="CALMODULIN LIKE 4"/>
    <property type="match status" value="1"/>
</dbReference>